<evidence type="ECO:0000313" key="2">
    <source>
        <dbReference type="Proteomes" id="UP000028524"/>
    </source>
</evidence>
<dbReference type="Proteomes" id="UP000028524">
    <property type="component" value="Unassembled WGS sequence"/>
</dbReference>
<proteinExistence type="predicted"/>
<gene>
    <name evidence="1" type="ORF">S40285_09506</name>
</gene>
<protein>
    <submittedName>
        <fullName evidence="1">Uncharacterized protein</fullName>
    </submittedName>
</protein>
<dbReference type="InParanoid" id="A0A084QZ58"/>
<accession>A0A084QZ58</accession>
<evidence type="ECO:0000313" key="1">
    <source>
        <dbReference type="EMBL" id="KFA69243.1"/>
    </source>
</evidence>
<sequence length="15" mass="1856">MAHRRWQGQSNSLER</sequence>
<dbReference type="HOGENOM" id="CLU_3434180_0_0_1"/>
<organism evidence="1 2">
    <name type="scientific">Stachybotrys chlorohalonatus (strain IBT 40285)</name>
    <dbReference type="NCBI Taxonomy" id="1283841"/>
    <lineage>
        <taxon>Eukaryota</taxon>
        <taxon>Fungi</taxon>
        <taxon>Dikarya</taxon>
        <taxon>Ascomycota</taxon>
        <taxon>Pezizomycotina</taxon>
        <taxon>Sordariomycetes</taxon>
        <taxon>Hypocreomycetidae</taxon>
        <taxon>Hypocreales</taxon>
        <taxon>Stachybotryaceae</taxon>
        <taxon>Stachybotrys</taxon>
    </lineage>
</organism>
<dbReference type="EMBL" id="KL659599">
    <property type="protein sequence ID" value="KFA69243.1"/>
    <property type="molecule type" value="Genomic_DNA"/>
</dbReference>
<name>A0A084QZ58_STAC4</name>
<reference evidence="1 2" key="1">
    <citation type="journal article" date="2014" name="BMC Genomics">
        <title>Comparative genome sequencing reveals chemotype-specific gene clusters in the toxigenic black mold Stachybotrys.</title>
        <authorList>
            <person name="Semeiks J."/>
            <person name="Borek D."/>
            <person name="Otwinowski Z."/>
            <person name="Grishin N.V."/>
        </authorList>
    </citation>
    <scope>NUCLEOTIDE SEQUENCE [LARGE SCALE GENOMIC DNA]</scope>
    <source>
        <strain evidence="1 2">IBT 40285</strain>
    </source>
</reference>
<keyword evidence="2" id="KW-1185">Reference proteome</keyword>